<dbReference type="PROSITE" id="PS50995">
    <property type="entry name" value="HTH_MARR_2"/>
    <property type="match status" value="1"/>
</dbReference>
<evidence type="ECO:0000313" key="2">
    <source>
        <dbReference type="EMBL" id="CAA7599513.1"/>
    </source>
</evidence>
<evidence type="ECO:0000313" key="4">
    <source>
        <dbReference type="Proteomes" id="UP001071230"/>
    </source>
</evidence>
<dbReference type="Gene3D" id="1.10.10.10">
    <property type="entry name" value="Winged helix-like DNA-binding domain superfamily/Winged helix DNA-binding domain"/>
    <property type="match status" value="1"/>
</dbReference>
<dbReference type="InterPro" id="IPR000835">
    <property type="entry name" value="HTH_MarR-typ"/>
</dbReference>
<organism evidence="2">
    <name type="scientific">Acididesulfobacillus acetoxydans</name>
    <dbReference type="NCBI Taxonomy" id="1561005"/>
    <lineage>
        <taxon>Bacteria</taxon>
        <taxon>Bacillati</taxon>
        <taxon>Bacillota</taxon>
        <taxon>Clostridia</taxon>
        <taxon>Eubacteriales</taxon>
        <taxon>Peptococcaceae</taxon>
        <taxon>Acididesulfobacillus</taxon>
    </lineage>
</organism>
<feature type="domain" description="HTH marR-type" evidence="1">
    <location>
        <begin position="1"/>
        <end position="141"/>
    </location>
</feature>
<dbReference type="GO" id="GO:0006950">
    <property type="term" value="P:response to stress"/>
    <property type="evidence" value="ECO:0007669"/>
    <property type="project" value="TreeGrafter"/>
</dbReference>
<dbReference type="SMART" id="SM00347">
    <property type="entry name" value="HTH_MARR"/>
    <property type="match status" value="1"/>
</dbReference>
<dbReference type="EMBL" id="CDGJ01000090">
    <property type="protein sequence ID" value="CEJ08682.1"/>
    <property type="molecule type" value="Genomic_DNA"/>
</dbReference>
<name>A0A8S0VVH8_9FIRM</name>
<dbReference type="RefSeq" id="WP_240983313.1">
    <property type="nucleotide sequence ID" value="NZ_CDGJ01000090.1"/>
</dbReference>
<dbReference type="InterPro" id="IPR039422">
    <property type="entry name" value="MarR/SlyA-like"/>
</dbReference>
<dbReference type="SUPFAM" id="SSF46785">
    <property type="entry name" value="Winged helix' DNA-binding domain"/>
    <property type="match status" value="1"/>
</dbReference>
<dbReference type="Proteomes" id="UP001071230">
    <property type="component" value="Unassembled WGS sequence"/>
</dbReference>
<dbReference type="InterPro" id="IPR036388">
    <property type="entry name" value="WH-like_DNA-bd_sf"/>
</dbReference>
<dbReference type="GO" id="GO:0003700">
    <property type="term" value="F:DNA-binding transcription factor activity"/>
    <property type="evidence" value="ECO:0007669"/>
    <property type="project" value="InterPro"/>
</dbReference>
<evidence type="ECO:0000259" key="1">
    <source>
        <dbReference type="PROSITE" id="PS50995"/>
    </source>
</evidence>
<keyword evidence="4" id="KW-1185">Reference proteome</keyword>
<dbReference type="Proteomes" id="UP000836597">
    <property type="component" value="Chromosome"/>
</dbReference>
<sequence>MVDADILFVKQVEEKIRQSNTVMYRHGRSILTGMGVSTPQFNALLTLQEFGSLTMGELCKHLFTACSTATDLADRMERAGLVERVRDTNDRRVVRMNLLPKGEEIVDAVISERCQFLREVLQEYPEEEQPKVLQFLQVLAERMESVDARGEVSS</sequence>
<dbReference type="AlphaFoldDB" id="A0A8S0VVH8"/>
<proteinExistence type="predicted"/>
<reference evidence="3" key="1">
    <citation type="submission" date="2014-11" db="EMBL/GenBank/DDBJ databases">
        <authorList>
            <person name="Hornung B.V."/>
        </authorList>
    </citation>
    <scope>NUCLEOTIDE SEQUENCE</scope>
    <source>
        <strain evidence="3">INE</strain>
    </source>
</reference>
<dbReference type="PANTHER" id="PTHR33164:SF99">
    <property type="entry name" value="MARR FAMILY REGULATORY PROTEIN"/>
    <property type="match status" value="1"/>
</dbReference>
<protein>
    <submittedName>
        <fullName evidence="2">MarR-type HTH domain protein</fullName>
    </submittedName>
    <submittedName>
        <fullName evidence="3">Transcriptional regulator, MarR</fullName>
    </submittedName>
</protein>
<dbReference type="Pfam" id="PF01047">
    <property type="entry name" value="MarR"/>
    <property type="match status" value="1"/>
</dbReference>
<gene>
    <name evidence="2" type="ORF">DEACI_0139</name>
    <name evidence="3" type="ORF">DEACI_3161</name>
</gene>
<dbReference type="PANTHER" id="PTHR33164">
    <property type="entry name" value="TRANSCRIPTIONAL REGULATOR, MARR FAMILY"/>
    <property type="match status" value="1"/>
</dbReference>
<evidence type="ECO:0000313" key="3">
    <source>
        <dbReference type="EMBL" id="CEJ08682.1"/>
    </source>
</evidence>
<reference evidence="2" key="2">
    <citation type="submission" date="2020-01" db="EMBL/GenBank/DDBJ databases">
        <authorList>
            <person name="Hornung B."/>
        </authorList>
    </citation>
    <scope>NUCLEOTIDE SEQUENCE</scope>
    <source>
        <strain evidence="2">PacBioINE</strain>
    </source>
</reference>
<dbReference type="EMBL" id="LR746496">
    <property type="protein sequence ID" value="CAA7599513.1"/>
    <property type="molecule type" value="Genomic_DNA"/>
</dbReference>
<dbReference type="KEGG" id="aacx:DEACI_0139"/>
<accession>A0A8S0VVH8</accession>
<dbReference type="InterPro" id="IPR036390">
    <property type="entry name" value="WH_DNA-bd_sf"/>
</dbReference>
<dbReference type="PRINTS" id="PR00598">
    <property type="entry name" value="HTHMARR"/>
</dbReference>